<dbReference type="EMBL" id="CP003349">
    <property type="protein sequence ID" value="AFD06085.1"/>
    <property type="molecule type" value="Genomic_DNA"/>
</dbReference>
<proteinExistence type="predicted"/>
<feature type="transmembrane region" description="Helical" evidence="1">
    <location>
        <begin position="22"/>
        <end position="42"/>
    </location>
</feature>
<accession>H8KPX6</accession>
<dbReference type="STRING" id="929556.Solca_0973"/>
<dbReference type="eggNOG" id="ENOG503025B">
    <property type="taxonomic scope" value="Bacteria"/>
</dbReference>
<keyword evidence="3" id="KW-1185">Reference proteome</keyword>
<organism evidence="2 3">
    <name type="scientific">Solitalea canadensis (strain ATCC 29591 / DSM 3403 / JCM 21819 / LMG 8368 / NBRC 15130 / NCIMB 12057 / USAM 9D)</name>
    <name type="common">Flexibacter canadensis</name>
    <dbReference type="NCBI Taxonomy" id="929556"/>
    <lineage>
        <taxon>Bacteria</taxon>
        <taxon>Pseudomonadati</taxon>
        <taxon>Bacteroidota</taxon>
        <taxon>Sphingobacteriia</taxon>
        <taxon>Sphingobacteriales</taxon>
        <taxon>Sphingobacteriaceae</taxon>
        <taxon>Solitalea</taxon>
    </lineage>
</organism>
<evidence type="ECO:0008006" key="4">
    <source>
        <dbReference type="Google" id="ProtNLM"/>
    </source>
</evidence>
<evidence type="ECO:0000313" key="3">
    <source>
        <dbReference type="Proteomes" id="UP000007590"/>
    </source>
</evidence>
<keyword evidence="1" id="KW-1133">Transmembrane helix</keyword>
<dbReference type="Gene3D" id="2.40.50.140">
    <property type="entry name" value="Nucleic acid-binding proteins"/>
    <property type="match status" value="1"/>
</dbReference>
<dbReference type="Proteomes" id="UP000007590">
    <property type="component" value="Chromosome"/>
</dbReference>
<evidence type="ECO:0000256" key="1">
    <source>
        <dbReference type="SAM" id="Phobius"/>
    </source>
</evidence>
<reference evidence="2" key="1">
    <citation type="submission" date="2012-02" db="EMBL/GenBank/DDBJ databases">
        <title>The complete genome of Solitalea canadensis DSM 3403.</title>
        <authorList>
            <consortium name="US DOE Joint Genome Institute (JGI-PGF)"/>
            <person name="Lucas S."/>
            <person name="Copeland A."/>
            <person name="Lapidus A."/>
            <person name="Glavina del Rio T."/>
            <person name="Dalin E."/>
            <person name="Tice H."/>
            <person name="Bruce D."/>
            <person name="Goodwin L."/>
            <person name="Pitluck S."/>
            <person name="Peters L."/>
            <person name="Ovchinnikova G."/>
            <person name="Lu M."/>
            <person name="Kyrpides N."/>
            <person name="Mavromatis K."/>
            <person name="Ivanova N."/>
            <person name="Brettin T."/>
            <person name="Detter J.C."/>
            <person name="Han C."/>
            <person name="Larimer F."/>
            <person name="Land M."/>
            <person name="Hauser L."/>
            <person name="Markowitz V."/>
            <person name="Cheng J.-F."/>
            <person name="Hugenholtz P."/>
            <person name="Woyke T."/>
            <person name="Wu D."/>
            <person name="Spring S."/>
            <person name="Schroeder M."/>
            <person name="Kopitz M."/>
            <person name="Brambilla E."/>
            <person name="Klenk H.-P."/>
            <person name="Eisen J.A."/>
        </authorList>
    </citation>
    <scope>NUCLEOTIDE SEQUENCE</scope>
    <source>
        <strain evidence="2">DSM 3403</strain>
    </source>
</reference>
<dbReference type="RefSeq" id="WP_014679313.1">
    <property type="nucleotide sequence ID" value="NC_017770.1"/>
</dbReference>
<dbReference type="KEGG" id="scn:Solca_0973"/>
<keyword evidence="1" id="KW-0472">Membrane</keyword>
<protein>
    <recommendedName>
        <fullName evidence="4">NfeD-like C-terminal domain-containing protein</fullName>
    </recommendedName>
</protein>
<keyword evidence="1" id="KW-0812">Transmembrane</keyword>
<feature type="transmembrane region" description="Helical" evidence="1">
    <location>
        <begin position="98"/>
        <end position="117"/>
    </location>
</feature>
<gene>
    <name evidence="2" type="ordered locus">Solca_0973</name>
</gene>
<sequence>MTFTLLSAFNGWWTSHTTIEQVLWITAVLATILLAVQALIGFGGGDHDDAFGHVEEASAADSGIDYQFITVKNLLAFFAMFGWSGLGVYSSTHNPVTSLVVALVAGLITMFLMAWIFKQMNKLQVDGTMDIKTAIGKGAEVYLKIPANRSGKGKVHVTIQSSLRELDAITDDATDINTGDMVFIKEVLASDLLIVAKHN</sequence>
<dbReference type="InterPro" id="IPR012340">
    <property type="entry name" value="NA-bd_OB-fold"/>
</dbReference>
<name>H8KPX6_SOLCM</name>
<dbReference type="AlphaFoldDB" id="H8KPX6"/>
<dbReference type="HOGENOM" id="CLU_102174_0_0_10"/>
<evidence type="ECO:0000313" key="2">
    <source>
        <dbReference type="EMBL" id="AFD06085.1"/>
    </source>
</evidence>
<dbReference type="OrthoDB" id="189831at2"/>
<feature type="transmembrane region" description="Helical" evidence="1">
    <location>
        <begin position="74"/>
        <end position="92"/>
    </location>
</feature>